<dbReference type="InterPro" id="IPR045601">
    <property type="entry name" value="DUF6455"/>
</dbReference>
<dbReference type="Pfam" id="PF20056">
    <property type="entry name" value="DUF6455"/>
    <property type="match status" value="1"/>
</dbReference>
<evidence type="ECO:0000259" key="1">
    <source>
        <dbReference type="Pfam" id="PF20056"/>
    </source>
</evidence>
<dbReference type="AlphaFoldDB" id="A0A4R2RIQ9"/>
<keyword evidence="3" id="KW-1185">Reference proteome</keyword>
<dbReference type="Proteomes" id="UP000295050">
    <property type="component" value="Unassembled WGS sequence"/>
</dbReference>
<sequence>MEDHGKLSHHFWLTQGMARTIGVNVNDALRDGRMGRGEYAEMVAKCCHCDRSEQCMAWMGKQTAGAERAPGWCAIKPGLERLKEPA</sequence>
<proteinExistence type="predicted"/>
<evidence type="ECO:0000313" key="2">
    <source>
        <dbReference type="EMBL" id="TCP62369.1"/>
    </source>
</evidence>
<evidence type="ECO:0000313" key="3">
    <source>
        <dbReference type="Proteomes" id="UP000295050"/>
    </source>
</evidence>
<comment type="caution">
    <text evidence="2">The sequence shown here is derived from an EMBL/GenBank/DDBJ whole genome shotgun (WGS) entry which is preliminary data.</text>
</comment>
<protein>
    <recommendedName>
        <fullName evidence="1">DUF6455 domain-containing protein</fullName>
    </recommendedName>
</protein>
<organism evidence="2 3">
    <name type="scientific">Rhodovulum bhavnagarense</name>
    <dbReference type="NCBI Taxonomy" id="992286"/>
    <lineage>
        <taxon>Bacteria</taxon>
        <taxon>Pseudomonadati</taxon>
        <taxon>Pseudomonadota</taxon>
        <taxon>Alphaproteobacteria</taxon>
        <taxon>Rhodobacterales</taxon>
        <taxon>Paracoccaceae</taxon>
        <taxon>Rhodovulum</taxon>
    </lineage>
</organism>
<gene>
    <name evidence="2" type="ORF">EV663_102214</name>
</gene>
<name>A0A4R2RIQ9_9RHOB</name>
<feature type="domain" description="DUF6455" evidence="1">
    <location>
        <begin position="1"/>
        <end position="84"/>
    </location>
</feature>
<dbReference type="EMBL" id="SLXU01000002">
    <property type="protein sequence ID" value="TCP62369.1"/>
    <property type="molecule type" value="Genomic_DNA"/>
</dbReference>
<accession>A0A4R2RIQ9</accession>
<reference evidence="2 3" key="1">
    <citation type="submission" date="2019-03" db="EMBL/GenBank/DDBJ databases">
        <title>Genomic Encyclopedia of Type Strains, Phase IV (KMG-IV): sequencing the most valuable type-strain genomes for metagenomic binning, comparative biology and taxonomic classification.</title>
        <authorList>
            <person name="Goeker M."/>
        </authorList>
    </citation>
    <scope>NUCLEOTIDE SEQUENCE [LARGE SCALE GENOMIC DNA]</scope>
    <source>
        <strain evidence="2 3">DSM 24766</strain>
    </source>
</reference>
<dbReference type="RefSeq" id="WP_132950624.1">
    <property type="nucleotide sequence ID" value="NZ_SLXU01000002.1"/>
</dbReference>
<dbReference type="OrthoDB" id="7689275at2"/>